<dbReference type="GO" id="GO:0005886">
    <property type="term" value="C:plasma membrane"/>
    <property type="evidence" value="ECO:0007669"/>
    <property type="project" value="UniProtKB-SubCell"/>
</dbReference>
<evidence type="ECO:0000313" key="11">
    <source>
        <dbReference type="Proteomes" id="UP000334340"/>
    </source>
</evidence>
<dbReference type="UniPathway" id="UPA00148"/>
<feature type="transmembrane region" description="Helical" evidence="9">
    <location>
        <begin position="161"/>
        <end position="178"/>
    </location>
</feature>
<dbReference type="EMBL" id="CABIKM010000011">
    <property type="protein sequence ID" value="VUZ84297.1"/>
    <property type="molecule type" value="Genomic_DNA"/>
</dbReference>
<evidence type="ECO:0000256" key="6">
    <source>
        <dbReference type="ARBA" id="ARBA00022692"/>
    </source>
</evidence>
<organism evidence="10 11">
    <name type="scientific">Candidatus Methylomirabilis lanthanidiphila</name>
    <dbReference type="NCBI Taxonomy" id="2211376"/>
    <lineage>
        <taxon>Bacteria</taxon>
        <taxon>Candidatus Methylomirabilota</taxon>
        <taxon>Candidatus Methylomirabilia</taxon>
        <taxon>Candidatus Methylomirabilales</taxon>
        <taxon>Candidatus Methylomirabilaceae</taxon>
        <taxon>Candidatus Methylomirabilis</taxon>
    </lineage>
</organism>
<dbReference type="AlphaFoldDB" id="A0A564ZHB0"/>
<reference evidence="10 11" key="1">
    <citation type="submission" date="2019-07" db="EMBL/GenBank/DDBJ databases">
        <authorList>
            <person name="Cremers G."/>
        </authorList>
    </citation>
    <scope>NUCLEOTIDE SEQUENCE [LARGE SCALE GENOMIC DNA]</scope>
</reference>
<evidence type="ECO:0000313" key="10">
    <source>
        <dbReference type="EMBL" id="VUZ84297.1"/>
    </source>
</evidence>
<evidence type="ECO:0000256" key="7">
    <source>
        <dbReference type="ARBA" id="ARBA00022989"/>
    </source>
</evidence>
<evidence type="ECO:0000256" key="4">
    <source>
        <dbReference type="ARBA" id="ARBA00022475"/>
    </source>
</evidence>
<dbReference type="HAMAP" id="MF_00024">
    <property type="entry name" value="CobD_CbiB"/>
    <property type="match status" value="1"/>
</dbReference>
<comment type="similarity">
    <text evidence="3 9">Belongs to the CobD/CbiB family.</text>
</comment>
<evidence type="ECO:0000256" key="9">
    <source>
        <dbReference type="HAMAP-Rule" id="MF_00024"/>
    </source>
</evidence>
<dbReference type="PANTHER" id="PTHR34308:SF1">
    <property type="entry name" value="COBALAMIN BIOSYNTHESIS PROTEIN CBIB"/>
    <property type="match status" value="1"/>
</dbReference>
<protein>
    <recommendedName>
        <fullName evidence="9">Cobalamin biosynthesis protein CobD</fullName>
    </recommendedName>
</protein>
<accession>A0A564ZHB0</accession>
<evidence type="ECO:0000256" key="1">
    <source>
        <dbReference type="ARBA" id="ARBA00004651"/>
    </source>
</evidence>
<gene>
    <name evidence="10" type="primary">cbiB</name>
    <name evidence="9" type="synonym">cobD</name>
    <name evidence="10" type="ORF">MELA_00668</name>
</gene>
<keyword evidence="11" id="KW-1185">Reference proteome</keyword>
<keyword evidence="8 9" id="KW-0472">Membrane</keyword>
<evidence type="ECO:0000256" key="5">
    <source>
        <dbReference type="ARBA" id="ARBA00022573"/>
    </source>
</evidence>
<keyword evidence="7 9" id="KW-1133">Transmembrane helix</keyword>
<feature type="transmembrane region" description="Helical" evidence="9">
    <location>
        <begin position="289"/>
        <end position="306"/>
    </location>
</feature>
<keyword evidence="6 9" id="KW-0812">Transmembrane</keyword>
<comment type="subcellular location">
    <subcellularLocation>
        <location evidence="1 9">Cell membrane</location>
        <topology evidence="1 9">Multi-pass membrane protein</topology>
    </subcellularLocation>
</comment>
<dbReference type="GO" id="GO:0009236">
    <property type="term" value="P:cobalamin biosynthetic process"/>
    <property type="evidence" value="ECO:0007669"/>
    <property type="project" value="UniProtKB-UniRule"/>
</dbReference>
<keyword evidence="5 9" id="KW-0169">Cobalamin biosynthesis</keyword>
<dbReference type="NCBIfam" id="TIGR00380">
    <property type="entry name" value="cobal_cbiB"/>
    <property type="match status" value="1"/>
</dbReference>
<evidence type="ECO:0000256" key="8">
    <source>
        <dbReference type="ARBA" id="ARBA00023136"/>
    </source>
</evidence>
<feature type="transmembrane region" description="Helical" evidence="9">
    <location>
        <begin position="51"/>
        <end position="73"/>
    </location>
</feature>
<evidence type="ECO:0000256" key="2">
    <source>
        <dbReference type="ARBA" id="ARBA00004953"/>
    </source>
</evidence>
<dbReference type="PANTHER" id="PTHR34308">
    <property type="entry name" value="COBALAMIN BIOSYNTHESIS PROTEIN CBIB"/>
    <property type="match status" value="1"/>
</dbReference>
<proteinExistence type="inferred from homology"/>
<dbReference type="InterPro" id="IPR004485">
    <property type="entry name" value="Cobalamin_biosynth_CobD/CbiB"/>
</dbReference>
<comment type="caution">
    <text evidence="9">Lacks conserved residue(s) required for the propagation of feature annotation.</text>
</comment>
<name>A0A564ZHB0_9BACT</name>
<evidence type="ECO:0000256" key="3">
    <source>
        <dbReference type="ARBA" id="ARBA00006263"/>
    </source>
</evidence>
<sequence length="330" mass="35071">MTDAAVVLLLALVLDLLLGEPPNRVHPVAWMGGWLYWVERAAQGRTSRSQLFMGGAGVLAGLLTILLLTKALVMGCEALVAPARLVASALLLKVTFSCRRLLGAAEEIRRALGRLDFTEARRLVGWHLVSRPTAELSGEEIAGATVESLAENFTDAVVAPILYWLVGGIPLAMAYRFLNTADAMLGYRDASHEYLGRVAARLDDAANLLPARFAAALLLLGGGIVGGNLREGIRVLLRDRGVTASPNAGWTMAAMAGLLRVQLTKRGAYALGDCGTPVTAQTIAKAQRVVAAAMLLLLVVVLASLSRDALHLTPHTSYAFGIHGVHFPRS</sequence>
<dbReference type="Proteomes" id="UP000334340">
    <property type="component" value="Unassembled WGS sequence"/>
</dbReference>
<comment type="function">
    <text evidence="9">Converts cobyric acid to cobinamide by the addition of aminopropanol on the F carboxylic group.</text>
</comment>
<dbReference type="Pfam" id="PF03186">
    <property type="entry name" value="CobD_Cbib"/>
    <property type="match status" value="1"/>
</dbReference>
<dbReference type="GO" id="GO:0048472">
    <property type="term" value="F:threonine-phosphate decarboxylase activity"/>
    <property type="evidence" value="ECO:0007669"/>
    <property type="project" value="InterPro"/>
</dbReference>
<dbReference type="GO" id="GO:0015420">
    <property type="term" value="F:ABC-type vitamin B12 transporter activity"/>
    <property type="evidence" value="ECO:0007669"/>
    <property type="project" value="UniProtKB-UniRule"/>
</dbReference>
<comment type="pathway">
    <text evidence="2 9">Cofactor biosynthesis; adenosylcobalamin biosynthesis.</text>
</comment>
<keyword evidence="4 9" id="KW-1003">Cell membrane</keyword>